<dbReference type="Proteomes" id="UP000217994">
    <property type="component" value="Unassembled WGS sequence"/>
</dbReference>
<proteinExistence type="predicted"/>
<dbReference type="RefSeq" id="WP_084908419.1">
    <property type="nucleotide sequence ID" value="NZ_CP020738.1"/>
</dbReference>
<dbReference type="EMBL" id="MTZU01000013">
    <property type="protein sequence ID" value="PCE33566.1"/>
    <property type="molecule type" value="Genomic_DNA"/>
</dbReference>
<protein>
    <submittedName>
        <fullName evidence="1">Uncharacterized protein</fullName>
    </submittedName>
</protein>
<accession>A0A2A4FMD1</accession>
<evidence type="ECO:0000313" key="2">
    <source>
        <dbReference type="Proteomes" id="UP000217994"/>
    </source>
</evidence>
<evidence type="ECO:0000313" key="1">
    <source>
        <dbReference type="EMBL" id="PCE33566.1"/>
    </source>
</evidence>
<comment type="caution">
    <text evidence="1">The sequence shown here is derived from an EMBL/GenBank/DDBJ whole genome shotgun (WGS) entry which is preliminary data.</text>
</comment>
<gene>
    <name evidence="1" type="ORF">BZL54_04890</name>
</gene>
<sequence length="87" mass="9409">MSLDVSPTSVCPGARRAIPRHPISPLHDAAGVLDKVAPGNIGRHHLAPASSLPFHQDDEFPAAPITHCTLLDLQRMRHAIPPSELVW</sequence>
<dbReference type="GeneID" id="69001087"/>
<organism evidence="1 2">
    <name type="scientific">Burkholderia ubonensis subsp. mesacidophila</name>
    <dbReference type="NCBI Taxonomy" id="265293"/>
    <lineage>
        <taxon>Bacteria</taxon>
        <taxon>Pseudomonadati</taxon>
        <taxon>Pseudomonadota</taxon>
        <taxon>Betaproteobacteria</taxon>
        <taxon>Burkholderiales</taxon>
        <taxon>Burkholderiaceae</taxon>
        <taxon>Burkholderia</taxon>
        <taxon>Burkholderia cepacia complex</taxon>
    </lineage>
</organism>
<reference evidence="1 2" key="1">
    <citation type="submission" date="2017-01" db="EMBL/GenBank/DDBJ databases">
        <title>Whole-Genome Shotgun Sequencing of Two beta-Proteobacterial Species in Search of the Bulgecin Biosynthetic Cluster.</title>
        <authorList>
            <person name="Horsman M.E."/>
            <person name="Marous D.R."/>
            <person name="Li R."/>
            <person name="Oliver R.A."/>
            <person name="Byun B."/>
            <person name="Emrich S.J."/>
            <person name="Boggess B."/>
            <person name="Townsend C.A."/>
            <person name="Mobashery S."/>
        </authorList>
    </citation>
    <scope>NUCLEOTIDE SEQUENCE [LARGE SCALE GENOMIC DNA]</scope>
    <source>
        <strain evidence="1 2">ATCC 31433</strain>
    </source>
</reference>
<dbReference type="AlphaFoldDB" id="A0A2A4FMD1"/>
<name>A0A2A4FMD1_9BURK</name>